<keyword evidence="2" id="KW-0521">NADP</keyword>
<evidence type="ECO:0000259" key="4">
    <source>
        <dbReference type="Pfam" id="PF01872"/>
    </source>
</evidence>
<dbReference type="EMBL" id="JACHVS010000002">
    <property type="protein sequence ID" value="MBB2996588.1"/>
    <property type="molecule type" value="Genomic_DNA"/>
</dbReference>
<comment type="caution">
    <text evidence="5">The sequence shown here is derived from an EMBL/GenBank/DDBJ whole genome shotgun (WGS) entry which is preliminary data.</text>
</comment>
<accession>A0A839QJK3</accession>
<keyword evidence="6" id="KW-1185">Reference proteome</keyword>
<dbReference type="PANTHER" id="PTHR38011">
    <property type="entry name" value="DIHYDROFOLATE REDUCTASE FAMILY PROTEIN (AFU_ORTHOLOGUE AFUA_8G06820)"/>
    <property type="match status" value="1"/>
</dbReference>
<dbReference type="InterPro" id="IPR050765">
    <property type="entry name" value="Riboflavin_Biosynth_HTPR"/>
</dbReference>
<dbReference type="SUPFAM" id="SSF53597">
    <property type="entry name" value="Dihydrofolate reductase-like"/>
    <property type="match status" value="1"/>
</dbReference>
<dbReference type="InterPro" id="IPR002734">
    <property type="entry name" value="RibDG_C"/>
</dbReference>
<dbReference type="GO" id="GO:0009231">
    <property type="term" value="P:riboflavin biosynthetic process"/>
    <property type="evidence" value="ECO:0007669"/>
    <property type="project" value="InterPro"/>
</dbReference>
<comment type="pathway">
    <text evidence="1">Cofactor biosynthesis; riboflavin biosynthesis.</text>
</comment>
<dbReference type="GO" id="GO:0008703">
    <property type="term" value="F:5-amino-6-(5-phosphoribosylamino)uracil reductase activity"/>
    <property type="evidence" value="ECO:0007669"/>
    <property type="project" value="InterPro"/>
</dbReference>
<dbReference type="AlphaFoldDB" id="A0A839QJK3"/>
<name>A0A839QJK3_9MICC</name>
<dbReference type="RefSeq" id="WP_183512144.1">
    <property type="nucleotide sequence ID" value="NZ_BAABGK010000033.1"/>
</dbReference>
<protein>
    <submittedName>
        <fullName evidence="5">Riboflavin biosynthesis pyrimidine reductase</fullName>
    </submittedName>
</protein>
<dbReference type="InterPro" id="IPR024072">
    <property type="entry name" value="DHFR-like_dom_sf"/>
</dbReference>
<reference evidence="5 6" key="1">
    <citation type="submission" date="2020-08" db="EMBL/GenBank/DDBJ databases">
        <title>Sequencing the genomes of 1000 actinobacteria strains.</title>
        <authorList>
            <person name="Klenk H.-P."/>
        </authorList>
    </citation>
    <scope>NUCLEOTIDE SEQUENCE [LARGE SCALE GENOMIC DNA]</scope>
    <source>
        <strain evidence="5 6">DSM 22826</strain>
    </source>
</reference>
<dbReference type="Pfam" id="PF01872">
    <property type="entry name" value="RibD_C"/>
    <property type="match status" value="1"/>
</dbReference>
<evidence type="ECO:0000256" key="1">
    <source>
        <dbReference type="ARBA" id="ARBA00005104"/>
    </source>
</evidence>
<gene>
    <name evidence="5" type="ORF">E9229_002835</name>
</gene>
<evidence type="ECO:0000256" key="2">
    <source>
        <dbReference type="ARBA" id="ARBA00022857"/>
    </source>
</evidence>
<evidence type="ECO:0000313" key="6">
    <source>
        <dbReference type="Proteomes" id="UP000523000"/>
    </source>
</evidence>
<keyword evidence="3" id="KW-0560">Oxidoreductase</keyword>
<organism evidence="5 6">
    <name type="scientific">Paeniglutamicibacter cryotolerans</name>
    <dbReference type="NCBI Taxonomy" id="670079"/>
    <lineage>
        <taxon>Bacteria</taxon>
        <taxon>Bacillati</taxon>
        <taxon>Actinomycetota</taxon>
        <taxon>Actinomycetes</taxon>
        <taxon>Micrococcales</taxon>
        <taxon>Micrococcaceae</taxon>
        <taxon>Paeniglutamicibacter</taxon>
    </lineage>
</organism>
<sequence>MLNRLYPATATATAVDDETLLHWYAPPAGSDPFVRFNFVSSLDGSATHAGLSGALGGPGDKRVFSLLRRHAEVILVGAGTIRAEGYAGELLDAPGQAWRASQGMAAHPRLAVVSGSLDLDPDGELFSASPHRVLVLGSPGAAAARRRALSRVAEVIDCPTDGDELTPAGIVAVLSGLGLRMIHSEGGPRLFASFQGAGLVDSLCLSLAPKLAGGSGRRIASGPSRPELIPLSLRLLLEQDGELLAEYRRP</sequence>
<evidence type="ECO:0000256" key="3">
    <source>
        <dbReference type="ARBA" id="ARBA00023002"/>
    </source>
</evidence>
<dbReference type="Gene3D" id="3.40.430.10">
    <property type="entry name" value="Dihydrofolate Reductase, subunit A"/>
    <property type="match status" value="1"/>
</dbReference>
<dbReference type="PANTHER" id="PTHR38011:SF7">
    <property type="entry name" value="2,5-DIAMINO-6-RIBOSYLAMINO-4(3H)-PYRIMIDINONE 5'-PHOSPHATE REDUCTASE"/>
    <property type="match status" value="1"/>
</dbReference>
<dbReference type="Proteomes" id="UP000523000">
    <property type="component" value="Unassembled WGS sequence"/>
</dbReference>
<feature type="domain" description="Bacterial bifunctional deaminase-reductase C-terminal" evidence="4">
    <location>
        <begin position="32"/>
        <end position="227"/>
    </location>
</feature>
<evidence type="ECO:0000313" key="5">
    <source>
        <dbReference type="EMBL" id="MBB2996588.1"/>
    </source>
</evidence>
<proteinExistence type="predicted"/>